<evidence type="ECO:0000256" key="8">
    <source>
        <dbReference type="HAMAP-Rule" id="MF_00972"/>
    </source>
</evidence>
<keyword evidence="5 8" id="KW-0378">Hydrolase</keyword>
<dbReference type="InterPro" id="IPR002125">
    <property type="entry name" value="CMP_dCMP_dom"/>
</dbReference>
<dbReference type="InterPro" id="IPR016193">
    <property type="entry name" value="Cytidine_deaminase-like"/>
</dbReference>
<feature type="binding site" evidence="8">
    <location>
        <position position="92"/>
    </location>
    <ligand>
        <name>Zn(2+)</name>
        <dbReference type="ChEBI" id="CHEBI:29105"/>
        <note>catalytic</note>
    </ligand>
</feature>
<feature type="domain" description="CMP/dCMP-type deaminase" evidence="9">
    <location>
        <begin position="8"/>
        <end position="118"/>
    </location>
</feature>
<feature type="binding site" evidence="8">
    <location>
        <position position="89"/>
    </location>
    <ligand>
        <name>Zn(2+)</name>
        <dbReference type="ChEBI" id="CHEBI:29105"/>
        <note>catalytic</note>
    </ligand>
</feature>
<evidence type="ECO:0000256" key="6">
    <source>
        <dbReference type="ARBA" id="ARBA00022833"/>
    </source>
</evidence>
<evidence type="ECO:0000256" key="7">
    <source>
        <dbReference type="ARBA" id="ARBA00048045"/>
    </source>
</evidence>
<feature type="binding site" evidence="8">
    <location>
        <position position="59"/>
    </location>
    <ligand>
        <name>Zn(2+)</name>
        <dbReference type="ChEBI" id="CHEBI:29105"/>
        <note>catalytic</note>
    </ligand>
</feature>
<keyword evidence="13" id="KW-1185">Reference proteome</keyword>
<organism evidence="11 13">
    <name type="scientific">Porphyromonas gulae</name>
    <dbReference type="NCBI Taxonomy" id="111105"/>
    <lineage>
        <taxon>Bacteria</taxon>
        <taxon>Pseudomonadati</taxon>
        <taxon>Bacteroidota</taxon>
        <taxon>Bacteroidia</taxon>
        <taxon>Bacteroidales</taxon>
        <taxon>Porphyromonadaceae</taxon>
        <taxon>Porphyromonas</taxon>
    </lineage>
</organism>
<reference evidence="10 12" key="1">
    <citation type="submission" date="2014-08" db="EMBL/GenBank/DDBJ databases">
        <title>Porphyromonas gulae strain:COT-052_OH1451 Genome sequencing.</title>
        <authorList>
            <person name="Wallis C."/>
            <person name="Deusch O."/>
            <person name="O'Flynn C."/>
            <person name="Davis I."/>
            <person name="Jospin G."/>
            <person name="Darling A.E."/>
            <person name="Coil D.A."/>
            <person name="Alexiev A."/>
            <person name="Horsfall A."/>
            <person name="Kirkwood N."/>
            <person name="Harris S."/>
            <person name="Eisen J.A."/>
        </authorList>
    </citation>
    <scope>NUCLEOTIDE SEQUENCE [LARGE SCALE GENOMIC DNA]</scope>
    <source>
        <strain evidence="12">COT-052 OH1451</strain>
        <strain evidence="10">COT-052_OH1451</strain>
    </source>
</reference>
<dbReference type="InterPro" id="IPR016192">
    <property type="entry name" value="APOBEC/CMP_deaminase_Zn-bd"/>
</dbReference>
<evidence type="ECO:0000256" key="5">
    <source>
        <dbReference type="ARBA" id="ARBA00022801"/>
    </source>
</evidence>
<evidence type="ECO:0000313" key="10">
    <source>
        <dbReference type="EMBL" id="KGN87628.1"/>
    </source>
</evidence>
<gene>
    <name evidence="8" type="primary">tadA</name>
    <name evidence="10" type="ORF">HR08_01735</name>
    <name evidence="11" type="ORF">HR15_00985</name>
</gene>
<evidence type="ECO:0000256" key="3">
    <source>
        <dbReference type="ARBA" id="ARBA00022694"/>
    </source>
</evidence>
<dbReference type="RefSeq" id="WP_039420107.1">
    <property type="nucleotide sequence ID" value="NZ_JRAI01000010.1"/>
</dbReference>
<dbReference type="GO" id="GO:0008270">
    <property type="term" value="F:zinc ion binding"/>
    <property type="evidence" value="ECO:0007669"/>
    <property type="project" value="UniProtKB-UniRule"/>
</dbReference>
<dbReference type="PANTHER" id="PTHR11079:SF202">
    <property type="entry name" value="TRNA-SPECIFIC ADENOSINE DEAMINASE"/>
    <property type="match status" value="1"/>
</dbReference>
<comment type="subunit">
    <text evidence="2 8">Homodimer.</text>
</comment>
<dbReference type="eggNOG" id="COG0590">
    <property type="taxonomic scope" value="Bacteria"/>
</dbReference>
<dbReference type="CDD" id="cd01285">
    <property type="entry name" value="nucleoside_deaminase"/>
    <property type="match status" value="1"/>
</dbReference>
<dbReference type="PROSITE" id="PS51747">
    <property type="entry name" value="CYT_DCMP_DEAMINASES_2"/>
    <property type="match status" value="1"/>
</dbReference>
<dbReference type="PROSITE" id="PS00903">
    <property type="entry name" value="CYT_DCMP_DEAMINASES_1"/>
    <property type="match status" value="1"/>
</dbReference>
<dbReference type="AlphaFoldDB" id="A0A0A2FWS0"/>
<keyword evidence="3 8" id="KW-0819">tRNA processing</keyword>
<name>A0A0A2FWS0_9PORP</name>
<comment type="cofactor">
    <cofactor evidence="8">
        <name>Zn(2+)</name>
        <dbReference type="ChEBI" id="CHEBI:29105"/>
    </cofactor>
    <text evidence="8">Binds 1 zinc ion per subunit.</text>
</comment>
<evidence type="ECO:0000313" key="12">
    <source>
        <dbReference type="Proteomes" id="UP000030130"/>
    </source>
</evidence>
<dbReference type="Pfam" id="PF00383">
    <property type="entry name" value="dCMP_cyt_deam_1"/>
    <property type="match status" value="1"/>
</dbReference>
<dbReference type="EMBL" id="JRAK01000011">
    <property type="protein sequence ID" value="KGN94632.1"/>
    <property type="molecule type" value="Genomic_DNA"/>
</dbReference>
<accession>A0A0A2FWS0</accession>
<comment type="catalytic activity">
    <reaction evidence="7 8">
        <text>adenosine(34) in tRNA + H2O + H(+) = inosine(34) in tRNA + NH4(+)</text>
        <dbReference type="Rhea" id="RHEA:43168"/>
        <dbReference type="Rhea" id="RHEA-COMP:10373"/>
        <dbReference type="Rhea" id="RHEA-COMP:10374"/>
        <dbReference type="ChEBI" id="CHEBI:15377"/>
        <dbReference type="ChEBI" id="CHEBI:15378"/>
        <dbReference type="ChEBI" id="CHEBI:28938"/>
        <dbReference type="ChEBI" id="CHEBI:74411"/>
        <dbReference type="ChEBI" id="CHEBI:82852"/>
        <dbReference type="EC" id="3.5.4.33"/>
    </reaction>
</comment>
<dbReference type="Proteomes" id="UP000030130">
    <property type="component" value="Unassembled WGS sequence"/>
</dbReference>
<comment type="function">
    <text evidence="8">Catalyzes the deamination of adenosine to inosine at the wobble position 34 of tRNA(Arg2).</text>
</comment>
<dbReference type="GO" id="GO:0002100">
    <property type="term" value="P:tRNA wobble adenosine to inosine editing"/>
    <property type="evidence" value="ECO:0007669"/>
    <property type="project" value="UniProtKB-UniRule"/>
</dbReference>
<dbReference type="Proteomes" id="UP000030146">
    <property type="component" value="Unassembled WGS sequence"/>
</dbReference>
<comment type="similarity">
    <text evidence="1">Belongs to the cytidine and deoxycytidylate deaminase family. ADAT2 subfamily.</text>
</comment>
<dbReference type="STRING" id="111105.HR09_08775"/>
<dbReference type="EMBL" id="JRAI01000010">
    <property type="protein sequence ID" value="KGN87628.1"/>
    <property type="molecule type" value="Genomic_DNA"/>
</dbReference>
<protein>
    <recommendedName>
        <fullName evidence="8">tRNA-specific adenosine deaminase</fullName>
        <ecNumber evidence="8">3.5.4.33</ecNumber>
    </recommendedName>
</protein>
<keyword evidence="6 8" id="KW-0862">Zinc</keyword>
<evidence type="ECO:0000256" key="4">
    <source>
        <dbReference type="ARBA" id="ARBA00022723"/>
    </source>
</evidence>
<dbReference type="HAMAP" id="MF_00972">
    <property type="entry name" value="tRNA_aden_deaminase"/>
    <property type="match status" value="1"/>
</dbReference>
<evidence type="ECO:0000256" key="2">
    <source>
        <dbReference type="ARBA" id="ARBA00011738"/>
    </source>
</evidence>
<feature type="active site" description="Proton donor" evidence="8">
    <location>
        <position position="61"/>
    </location>
</feature>
<dbReference type="SUPFAM" id="SSF53927">
    <property type="entry name" value="Cytidine deaminase-like"/>
    <property type="match status" value="1"/>
</dbReference>
<evidence type="ECO:0000259" key="9">
    <source>
        <dbReference type="PROSITE" id="PS51747"/>
    </source>
</evidence>
<evidence type="ECO:0000313" key="11">
    <source>
        <dbReference type="EMBL" id="KGN94632.1"/>
    </source>
</evidence>
<proteinExistence type="inferred from homology"/>
<reference evidence="11 13" key="2">
    <citation type="submission" date="2014-08" db="EMBL/GenBank/DDBJ databases">
        <title>Porphyromonas gulae strain:COT-052_OH3439 Genome sequencing.</title>
        <authorList>
            <person name="Wallis C."/>
            <person name="Deusch O."/>
            <person name="O'Flynn C."/>
            <person name="Davis I."/>
            <person name="Jospin G."/>
            <person name="Darling A.E."/>
            <person name="Coil D.A."/>
            <person name="Alexiev A."/>
            <person name="Horsfall A."/>
            <person name="Kirkwood N."/>
            <person name="Harris S."/>
            <person name="Eisen J.A."/>
        </authorList>
    </citation>
    <scope>NUCLEOTIDE SEQUENCE [LARGE SCALE GENOMIC DNA]</scope>
    <source>
        <strain evidence="13">COT-052 OH3439</strain>
        <strain evidence="11">COT-052_OH3439</strain>
    </source>
</reference>
<dbReference type="Gene3D" id="3.40.140.10">
    <property type="entry name" value="Cytidine Deaminase, domain 2"/>
    <property type="match status" value="1"/>
</dbReference>
<comment type="caution">
    <text evidence="11">The sequence shown here is derived from an EMBL/GenBank/DDBJ whole genome shotgun (WGS) entry which is preliminary data.</text>
</comment>
<dbReference type="PANTHER" id="PTHR11079">
    <property type="entry name" value="CYTOSINE DEAMINASE FAMILY MEMBER"/>
    <property type="match status" value="1"/>
</dbReference>
<dbReference type="EC" id="3.5.4.33" evidence="8"/>
<evidence type="ECO:0000313" key="13">
    <source>
        <dbReference type="Proteomes" id="UP000030146"/>
    </source>
</evidence>
<evidence type="ECO:0000256" key="1">
    <source>
        <dbReference type="ARBA" id="ARBA00010669"/>
    </source>
</evidence>
<dbReference type="InterPro" id="IPR028883">
    <property type="entry name" value="tRNA_aden_deaminase"/>
</dbReference>
<dbReference type="GO" id="GO:0052717">
    <property type="term" value="F:tRNA-specific adenosine-34 deaminase activity"/>
    <property type="evidence" value="ECO:0007669"/>
    <property type="project" value="UniProtKB-UniRule"/>
</dbReference>
<dbReference type="OrthoDB" id="9802676at2"/>
<sequence>MTAPTLATDDIRYMRLALEEARAAADEGEVPIGAVIVCKGQIVARAHNRVESLNDPTAHAEMLAITMAVDAIGGKYLRDCTLYVTVEPCLMCAGALRWTQITRVVYGASEPKVGYRLFTDHALHPKCRVEGGILAHESEDLMRSFFAERR</sequence>
<keyword evidence="4 8" id="KW-0479">Metal-binding</keyword>